<dbReference type="InterPro" id="IPR002048">
    <property type="entry name" value="EF_hand_dom"/>
</dbReference>
<dbReference type="InterPro" id="IPR011889">
    <property type="entry name" value="Liste_lipo_26"/>
</dbReference>
<proteinExistence type="predicted"/>
<dbReference type="eggNOG" id="ENOG502QQ2D">
    <property type="taxonomic scope" value="Eukaryota"/>
</dbReference>
<dbReference type="InterPro" id="IPR018247">
    <property type="entry name" value="EF_Hand_1_Ca_BS"/>
</dbReference>
<evidence type="ECO:0000313" key="4">
    <source>
        <dbReference type="Proteomes" id="UP000198341"/>
    </source>
</evidence>
<dbReference type="KEGG" id="bpg:Bathy14g03470"/>
<dbReference type="EMBL" id="FO082265">
    <property type="protein sequence ID" value="CCO19619.1"/>
    <property type="molecule type" value="Genomic_DNA"/>
</dbReference>
<feature type="compositionally biased region" description="Pro residues" evidence="1">
    <location>
        <begin position="263"/>
        <end position="284"/>
    </location>
</feature>
<feature type="region of interest" description="Disordered" evidence="1">
    <location>
        <begin position="2626"/>
        <end position="2668"/>
    </location>
</feature>
<reference evidence="3 4" key="1">
    <citation type="submission" date="2011-10" db="EMBL/GenBank/DDBJ databases">
        <authorList>
            <person name="Genoscope - CEA"/>
        </authorList>
    </citation>
    <scope>NUCLEOTIDE SEQUENCE [LARGE SCALE GENOMIC DNA]</scope>
    <source>
        <strain evidence="3 4">RCC 1105</strain>
    </source>
</reference>
<dbReference type="Gene3D" id="2.60.120.200">
    <property type="match status" value="2"/>
</dbReference>
<dbReference type="InterPro" id="IPR013320">
    <property type="entry name" value="ConA-like_dom_sf"/>
</dbReference>
<dbReference type="Pfam" id="PF03382">
    <property type="entry name" value="DUF285"/>
    <property type="match status" value="2"/>
</dbReference>
<dbReference type="STRING" id="41875.K8ENS7"/>
<gene>
    <name evidence="3" type="ordered locus">Bathy14g03470</name>
</gene>
<dbReference type="PANTHER" id="PTHR39767:SF2">
    <property type="entry name" value="CHROMOSOME UNDETERMINED SCAFFOLD_1, WHOLE GENOME SHOTGUN SEQUENCE"/>
    <property type="match status" value="1"/>
</dbReference>
<feature type="region of interest" description="Disordered" evidence="1">
    <location>
        <begin position="263"/>
        <end position="289"/>
    </location>
</feature>
<dbReference type="GeneID" id="19011885"/>
<accession>K8ENS7</accession>
<evidence type="ECO:0000259" key="2">
    <source>
        <dbReference type="PROSITE" id="PS50222"/>
    </source>
</evidence>
<dbReference type="InterPro" id="IPR005046">
    <property type="entry name" value="DUF285"/>
</dbReference>
<sequence length="4383" mass="480743">MAATTTIQTTSARPHRVLLRFLLCALILVAIVPRAFPFALATTTDTDGVVEFGKSAAVDGDSKIAELGGNATSPDNLAELGYELAELGSSGLYEWRYDNFNSYCSTLISGNRWKTAHVRGGGVCNSCGNVGGVLGGYNRFCKDARAEREYTNLPPHQKVKVEFKVVSIDGQEWSNKKFKLQYDSTSYWFGNVDINQGGRVHVCGGGSNNKNDRDGVHTYSREFSHSSDSLKLLISTSLSTPHCGRSSWGLSYVKIYLNNMPPPPSPPPPSPPPPSPPPPSPPPPGRRDEPTVEILSAQKVVSNREFDFGISVSHPTCENSKSCFESEDDIKSNQKKGLRCDVRVQAKEQTSCSKYGEYLPCMQWNSFYDSKKTAQTRKTLRVTKKDGQIQSGDIEIRYRCYFLNKGSSTSKATGTDTGEKILHTFKVAEGCSEWLASSRIHIGDLFLQSSPEFLNADCDKIHLVKESLFRKFDVNPLDGVLSLDEVRAAFSAHDVDTGYLEHVAKTTTDFSDQGGILLSKIIQSAQLPTRCFSIDSEANAAKSSPIYIRSATYPTSRAGEETTAAQCEAQKGLVSVSWDYSKVPGDSDYQCAYADGRLYEKFNGAAVRTLTDIRPAVGTGDSKVTLVAQLTFDDNDLPFMSTQGNNGYDGNKWKDGFTIEACGDGIKCAKRKKKGKPLFMYGTRRALSSSGIMMWFLLDSSTEQSSDGSLFRRDTNDGTYVNRVILSYDSGENEVIGGYQQLFDNKYTDNSKTIKSGKNSIASGTWHHVAMTINGVYGLSVFVDGDEKASMKDFDHNMVDFPHFQEKPKVFYAKLVMYDDFRIYQGVVSPAMLKAIAQCGRTKGCAELGYANPQSRRTYCIVAHYADDDDASEISAVPPCATALFFTGAAIDLALTPSNKGMLFSFRDTALDEIGFEVLRRSVSEGSATGIYDSVVLIDSSLSGCASKFNSITFFDYEAIETPGAVWEYAIRTKYPKTQTLDEISDPVTITSPWRSTLEGSIYVAGNEMVPVRNVRVCATITSPSSASAQTSHRSSSNLASHMMVIHSNPDKVVSGFQITDGFSDSFSTLTSGESFKIDLMSFYAVSTVTVEFAKETSVDAVNAANLDVRILDYDDPKDNKNVGTKGSSCKPVKSSGEAEEESKQKKYACVGTTVTSFNGQFVTILQKNNDLIKVAEIIVEGRIMDCPYSSFTDEDGHYEIEIMDASGLTPKKTRVSVKAYQTDVYDAIYHKDFFHSHDTSKNQEIRVPETAIIALEVYDGALIAPYYGDYDKGNGAFSTIKPCKCKDGSELREVVIDDAENDVYICAKLCTECGNCAGFDRNVKTKRCRFTNGKIGGNGAHVKWSGFQFWRKLSKVKATAITDENIHLHVRECLAEAPKDGMCYRYGFSSNTGPMPSWDVKRVTTMNGLFKGNAEINADLSDWDVSQVTDIREMFRDAVNFNQHLKDWKLSSSVTSEDAFAGAISFQAKFTNCTSATNGPPSSCELKRRMNRLEFAEYVSTQRSAFMNTKVIVTDEVWATFDTNGDGDLDDAEYARANRLMRYGYVSGTPWLVYSSKEMKNIRSFDVIRPKVSGNEPIKISADGAAETKSFLPCDAEVDKDGYYLIFKHDSSEGDFWLNSDEAKHFGVSPSTEKKYSRLDEISKYGKSSSYGGFQFKLEYPQKEQSYIWRQTSNPAESTKRGVDGYKSISTTVIKNYKHFTWSKLASSKSSSQIGSGLSSALGSATRSAHFISKEVYPPHADTNNSSASDEIGRRRLLGSETLSGFKNGNRASLGATKSLPTKREKHCSNRANGWALKNPSVPTCDDGVTLPTSGISSDEAVAKCGACSGCTAVSYKHKCDKGGCEGIRYTSGCGGGKGCLAGWSSWTTYRDLKFCGAIANGDFQTHVNGCLSESPVDGLCYQYGADNKIGPMPHWDVSKVTSMGQAFSGKSSFNGDLSNWDVSSVTAMWKMFYKASEFNRDISNWDVSKVTDMNYMFRQAKKFNQDIGSWDVSKVTNVRVMFYEAYAFNQDISKWDVSKVTRMDYMFYYSFAFNQDISKWDVSKVTSMEGMFKGSLSFNRDISKWDVSQVTNMYQMFRQAKKFNQDIGSWDVSKVTNVRVMFYEAYAFNQDISKWDVSKVTRMDYMFYKAHSFNQDISKWDVSKVTNMSRMFEDARAFTGFVGGWNDDSVTSHAGMFKYAHAFQAMHDCEDANDGPASSCEVINAMFEYAPSFVSGTVVKDTSSSDASIGDAYLSSSGCIKAEPKFGVFESLCGHFGSKASFASVIKTPKVDLRSFRGFTLEAYVMFTDSPSNQYIFGHGKGSTRSGLHIGVRPGKGIYFGFIGDDLNYDFTPSLDVWYHLVFTYENSGSFTKCIYVDGVLKKSGSGGKYAYSGSNKQLLIGRAYGPDVSTSRGFTGEMAYARGFTAALNSKGVEYLYSQKPDATGGVFKGLEYNEGSSTFLDGSIGHSTWYYAVGAFKEFKTRQFPGPTPDSVNLVKLWLKTDMKKMKNCANHYDLLYNRDGVIDRLAFIPTFSSSVPVLTQSWDTWYSSYAERGEKIRLGKPTFQKQDALYSIVFSNSAQPILPQSSAHVIPVIGNNVTRVRFDKSVSGDALSFASLISRVAFNPISVNAVEQMSDLVHQYDKKKSKNQAGNDEEPASLGRKSKSISRLGSEEENSQSSSEDVSCANNGVCEKDISDDSAVKVNGIVMFEPWKTQGYACGLPFAKIQAYSYDENEQGYVHEGTYFSDTSGRFEIGVPIGEGRTFVVHGGDQDVRGHTICYVGNSVDIEESDDKCVSQVSVEFPAPGEGSSISSSSYYEVAVAEGGENLVFLDTSTRSVDIGLYAGSCDSQYEEYELLITPANGCGAAAVVTYDDIQTWQCVVGSDGTCNGNERTWPYAAMDYYIQIEMAPDVSRMDVAFIRATTVGAGATCEAGTEIMQYFRNRDMLVQTVLLLDLESATVATNRYEYHGYLCSVITREDGGGGGGNTNAPTTIFHALSSSSEACLSSNTDPDEGDLTSNYLIGTTMRDNGRTIDASKRVGVKVFEAHYTSTGDTFTTCSDFQSSTTNIVVEIKDGITGGDNACHPSKAPSEECKFSSVLATGDENVGFVDFGDMQYSREIFSASAIPNLVTPYRRSFSAHIERNDGWAITSMTVERELVVLTSKTRGEGGKPEDRYVSNSEFYATAPVQGLVYTVVHDPPGGNSFSSISKGTKIDLEMGLTTTRAAEKTSEWGFAAGLSVEASLGGAIAAGSGYLNLEVFTEHNGARFESGVHGGYAQEGPTVTISGETDNGWDFHMTLDRNLESSQDPAIPGRPGDVILGGGFEIVYVRSDKVDFQSDDSHCLGVVPIIEWKGRKPTTYVMTVFSIEYKILPELINLISVTNNETSDITDTAIDDTTSNNSVIRQIWKSRLENALDDWIRTLEWSSPDFNPEGLNALEDKEAEITEIESKFDAMRVPFTSDDSVYGNIAKPLITSVYGAYTQNDDLSPDYTAKKDWEELSEVWDSIPSDNAPLHGVPKIRRTDAWKNDGGQEANGKAAAIGPQIMLQASNGALLPLTPLAAVMGTVIDRMVNPNPEAYLDDKVKIIVEGTGEESHDPNGRWFPTKSDKWLSSYEPGGTGDDGRNLFNSNEDDPDKDEGLWSRGMSKYAKTEEMKATFPDSIGNMDSSMVDASLFGGQAQFGFTGYTKSTPTISDQGKQDVYLSFSGGGHNLEFSSSIESNIDSYGYSWSMEAEGSVSASTDFNMAVGVWELEAELADTYGKSIGQEKVLAWAKYGEMEVTYTLGDDDPYDKFVIQVSNDKRFGTPLFRTIGGSSKCPGEPNTMWRESGLGIEAKHAAGSNNKFVLPGKPALFDVIITNDSPYREGHIYGLLLTSTETNGGSSFSGGNMLDLKFSINGDNTKLRPFGDLLPLHDVPSTDDTGNSINTKLTLSVEKGNLSNEYAGIFLKLVSECEWQMSRDLLYRDPISDAYSLDDIKWQRECPEIAWDETTVNKYLYYIASGATSDVLDVSVMNPNPLNIWTSDKYNASDTVRGGWDVNKDHLVHPNVEFVRVQFRRPGIGEWISAWDDSKASANVTCGHSTSGCGLSWNLTKQYFMNGLRDGSWEIRAKIFCSGGASTAPMSVFGSTTKENLNLVVDVTSPKPIALSVMDKLFVVEYTEPVICPQLKTDEEIYQVTRIEDCDGNTTKEVIDWTTILLQYSFRCIEDKINAWTMQLPSDLDNQGKYQIVVGKDSTSGLTDVGGNVVAKMTFDVDFCSASATVAVVSSSSSSSSSSSPSLTSTNAVAAKSAAAVGNSKRSRRNKTDTQNERVKGKNAASSELGVVKDEIATSNLFTFAPSTLLAGVLATTVVSATIAFTIARRISHPIVTSIDGDSPYEDKKPLLESIIPEQPAYGSVI</sequence>
<dbReference type="PROSITE" id="PS50222">
    <property type="entry name" value="EF_HAND_2"/>
    <property type="match status" value="1"/>
</dbReference>
<keyword evidence="4" id="KW-1185">Reference proteome</keyword>
<organism evidence="3 4">
    <name type="scientific">Bathycoccus prasinos</name>
    <dbReference type="NCBI Taxonomy" id="41875"/>
    <lineage>
        <taxon>Eukaryota</taxon>
        <taxon>Viridiplantae</taxon>
        <taxon>Chlorophyta</taxon>
        <taxon>Mamiellophyceae</taxon>
        <taxon>Mamiellales</taxon>
        <taxon>Bathycoccaceae</taxon>
        <taxon>Bathycoccus</taxon>
    </lineage>
</organism>
<feature type="compositionally biased region" description="Basic and acidic residues" evidence="1">
    <location>
        <begin position="4287"/>
        <end position="4297"/>
    </location>
</feature>
<dbReference type="RefSeq" id="XP_007509162.1">
    <property type="nucleotide sequence ID" value="XM_007509100.1"/>
</dbReference>
<protein>
    <submittedName>
        <fullName evidence="3">Unnamed protein product</fullName>
    </submittedName>
</protein>
<dbReference type="GO" id="GO:0005509">
    <property type="term" value="F:calcium ion binding"/>
    <property type="evidence" value="ECO:0007669"/>
    <property type="project" value="InterPro"/>
</dbReference>
<dbReference type="Pfam" id="PF13385">
    <property type="entry name" value="Laminin_G_3"/>
    <property type="match status" value="1"/>
</dbReference>
<feature type="region of interest" description="Disordered" evidence="1">
    <location>
        <begin position="1118"/>
        <end position="1138"/>
    </location>
</feature>
<dbReference type="Proteomes" id="UP000198341">
    <property type="component" value="Chromosome 14"/>
</dbReference>
<name>K8ENS7_9CHLO</name>
<dbReference type="SUPFAM" id="SSF49899">
    <property type="entry name" value="Concanavalin A-like lectins/glucanases"/>
    <property type="match status" value="2"/>
</dbReference>
<dbReference type="PROSITE" id="PS00018">
    <property type="entry name" value="EF_HAND_1"/>
    <property type="match status" value="1"/>
</dbReference>
<dbReference type="OrthoDB" id="544772at2759"/>
<feature type="domain" description="EF-hand" evidence="2">
    <location>
        <begin position="1510"/>
        <end position="1545"/>
    </location>
</feature>
<dbReference type="NCBIfam" id="TIGR02167">
    <property type="entry name" value="Liste_lipo_26"/>
    <property type="match status" value="7"/>
</dbReference>
<evidence type="ECO:0000313" key="3">
    <source>
        <dbReference type="EMBL" id="CCO19619.1"/>
    </source>
</evidence>
<evidence type="ECO:0000256" key="1">
    <source>
        <dbReference type="SAM" id="MobiDB-lite"/>
    </source>
</evidence>
<feature type="region of interest" description="Disordered" evidence="1">
    <location>
        <begin position="4274"/>
        <end position="4301"/>
    </location>
</feature>
<feature type="region of interest" description="Disordered" evidence="1">
    <location>
        <begin position="3599"/>
        <end position="3624"/>
    </location>
</feature>
<dbReference type="PANTHER" id="PTHR39767">
    <property type="entry name" value="CALCIUM/CALMODULIN-BINDING MEMBRANE PROTEIN PCM4-RELATED"/>
    <property type="match status" value="1"/>
</dbReference>